<dbReference type="NCBIfam" id="NF001263">
    <property type="entry name" value="PRK00226.1-4"/>
    <property type="match status" value="1"/>
</dbReference>
<dbReference type="InterPro" id="IPR036953">
    <property type="entry name" value="GreA/GreB_C_sf"/>
</dbReference>
<feature type="domain" description="Transcription elongation factor GreA/GreB N-terminal" evidence="12">
    <location>
        <begin position="8"/>
        <end position="77"/>
    </location>
</feature>
<evidence type="ECO:0000256" key="6">
    <source>
        <dbReference type="ARBA" id="ARBA00024916"/>
    </source>
</evidence>
<keyword evidence="13" id="KW-0251">Elongation factor</keyword>
<keyword evidence="4 8" id="KW-0238">DNA-binding</keyword>
<keyword evidence="5 8" id="KW-0804">Transcription</keyword>
<evidence type="ECO:0000313" key="14">
    <source>
        <dbReference type="Proteomes" id="UP000054078"/>
    </source>
</evidence>
<reference evidence="13 14" key="1">
    <citation type="submission" date="2015-12" db="EMBL/GenBank/DDBJ databases">
        <title>Draft Genome Sequence of Olsenella scatoligenes SK9K4T; a Producer of 3-Methylindole- (skatole) and 4-Methylphenol- (p-cresol) Isolated from Pig Feces.</title>
        <authorList>
            <person name="Li X."/>
            <person name="Borg B."/>
            <person name="Canibe N."/>
        </authorList>
    </citation>
    <scope>NUCLEOTIDE SEQUENCE [LARGE SCALE GENOMIC DNA]</scope>
    <source>
        <strain evidence="13 14">SK9K4</strain>
    </source>
</reference>
<dbReference type="GO" id="GO:0003677">
    <property type="term" value="F:DNA binding"/>
    <property type="evidence" value="ECO:0007669"/>
    <property type="project" value="UniProtKB-UniRule"/>
</dbReference>
<evidence type="ECO:0000256" key="1">
    <source>
        <dbReference type="ARBA" id="ARBA00008213"/>
    </source>
</evidence>
<name>A0A100YWK1_TRASO</name>
<keyword evidence="14" id="KW-1185">Reference proteome</keyword>
<dbReference type="InterPro" id="IPR036805">
    <property type="entry name" value="Tscrpt_elong_fac_GreA/B_N_sf"/>
</dbReference>
<evidence type="ECO:0000256" key="9">
    <source>
        <dbReference type="RuleBase" id="RU000556"/>
    </source>
</evidence>
<protein>
    <recommendedName>
        <fullName evidence="2 8">Transcription elongation factor GreA</fullName>
    </recommendedName>
    <alternativeName>
        <fullName evidence="7 8">Transcript cleavage factor GreA</fullName>
    </alternativeName>
</protein>
<dbReference type="GO" id="GO:0003746">
    <property type="term" value="F:translation elongation factor activity"/>
    <property type="evidence" value="ECO:0007669"/>
    <property type="project" value="UniProtKB-KW"/>
</dbReference>
<dbReference type="InterPro" id="IPR006359">
    <property type="entry name" value="Tscrpt_elong_fac_GreA"/>
</dbReference>
<dbReference type="SUPFAM" id="SSF46557">
    <property type="entry name" value="GreA transcript cleavage protein, N-terminal domain"/>
    <property type="match status" value="1"/>
</dbReference>
<evidence type="ECO:0000256" key="7">
    <source>
        <dbReference type="ARBA" id="ARBA00030776"/>
    </source>
</evidence>
<dbReference type="HAMAP" id="MF_00105">
    <property type="entry name" value="GreA_GreB"/>
    <property type="match status" value="1"/>
</dbReference>
<keyword evidence="3 8" id="KW-0805">Transcription regulation</keyword>
<feature type="domain" description="Transcription elongation factor GreA/GreB C-terminal" evidence="11">
    <location>
        <begin position="87"/>
        <end position="158"/>
    </location>
</feature>
<proteinExistence type="inferred from homology"/>
<dbReference type="SUPFAM" id="SSF54534">
    <property type="entry name" value="FKBP-like"/>
    <property type="match status" value="1"/>
</dbReference>
<dbReference type="Proteomes" id="UP000054078">
    <property type="component" value="Unassembled WGS sequence"/>
</dbReference>
<evidence type="ECO:0000256" key="2">
    <source>
        <dbReference type="ARBA" id="ARBA00013729"/>
    </source>
</evidence>
<dbReference type="InterPro" id="IPR018151">
    <property type="entry name" value="TF_GreA/GreB_CS"/>
</dbReference>
<comment type="caution">
    <text evidence="13">The sequence shown here is derived from an EMBL/GenBank/DDBJ whole genome shotgun (WGS) entry which is preliminary data.</text>
</comment>
<dbReference type="FunFam" id="1.10.287.180:FF:000001">
    <property type="entry name" value="Transcription elongation factor GreA"/>
    <property type="match status" value="1"/>
</dbReference>
<dbReference type="NCBIfam" id="TIGR01462">
    <property type="entry name" value="greA"/>
    <property type="match status" value="1"/>
</dbReference>
<evidence type="ECO:0000256" key="3">
    <source>
        <dbReference type="ARBA" id="ARBA00023015"/>
    </source>
</evidence>
<organism evidence="13 14">
    <name type="scientific">Tractidigestivibacter scatoligenes</name>
    <name type="common">Olsenella scatoligenes</name>
    <dbReference type="NCBI Taxonomy" id="1299998"/>
    <lineage>
        <taxon>Bacteria</taxon>
        <taxon>Bacillati</taxon>
        <taxon>Actinomycetota</taxon>
        <taxon>Coriobacteriia</taxon>
        <taxon>Coriobacteriales</taxon>
        <taxon>Atopobiaceae</taxon>
        <taxon>Tractidigestivibacter</taxon>
    </lineage>
</organism>
<feature type="region of interest" description="Disordered" evidence="10">
    <location>
        <begin position="43"/>
        <end position="63"/>
    </location>
</feature>
<dbReference type="InterPro" id="IPR001437">
    <property type="entry name" value="Tscrpt_elong_fac_GreA/B_C"/>
</dbReference>
<dbReference type="STRING" id="1299998.AUL39_01345"/>
<accession>A0A100YWK1</accession>
<dbReference type="Gene3D" id="1.10.287.180">
    <property type="entry name" value="Transcription elongation factor, GreA/GreB, N-terminal domain"/>
    <property type="match status" value="1"/>
</dbReference>
<evidence type="ECO:0000256" key="8">
    <source>
        <dbReference type="HAMAP-Rule" id="MF_00105"/>
    </source>
</evidence>
<dbReference type="Pfam" id="PF01272">
    <property type="entry name" value="GreA_GreB"/>
    <property type="match status" value="1"/>
</dbReference>
<dbReference type="EMBL" id="LOJF01000001">
    <property type="protein sequence ID" value="KUH59013.1"/>
    <property type="molecule type" value="Genomic_DNA"/>
</dbReference>
<dbReference type="InterPro" id="IPR023459">
    <property type="entry name" value="Tscrpt_elong_fac_GreA/B_fam"/>
</dbReference>
<dbReference type="OrthoDB" id="9797227at2"/>
<dbReference type="Pfam" id="PF03449">
    <property type="entry name" value="GreA_GreB_N"/>
    <property type="match status" value="1"/>
</dbReference>
<dbReference type="PIRSF" id="PIRSF006092">
    <property type="entry name" value="GreA_GreB"/>
    <property type="match status" value="1"/>
</dbReference>
<dbReference type="RefSeq" id="WP_059052865.1">
    <property type="nucleotide sequence ID" value="NZ_LOJF01000001.1"/>
</dbReference>
<comment type="similarity">
    <text evidence="1 8 9">Belongs to the GreA/GreB family.</text>
</comment>
<comment type="function">
    <text evidence="6 8 9">Necessary for efficient RNA polymerase transcription elongation past template-encoded arresting sites. The arresting sites in DNA have the property of trapping a certain fraction of elongating RNA polymerases that pass through, resulting in locked ternary complexes. Cleavage of the nascent transcript by cleavage factors such as GreA or GreB allows the resumption of elongation from the new 3'terminus. GreA releases sequences of 2 to 3 nucleotides.</text>
</comment>
<gene>
    <name evidence="8" type="primary">greA</name>
    <name evidence="13" type="ORF">AUL39_01345</name>
</gene>
<dbReference type="PANTHER" id="PTHR30437:SF4">
    <property type="entry name" value="TRANSCRIPTION ELONGATION FACTOR GREA"/>
    <property type="match status" value="1"/>
</dbReference>
<keyword evidence="13" id="KW-0648">Protein biosynthesis</keyword>
<dbReference type="InterPro" id="IPR028624">
    <property type="entry name" value="Tscrpt_elong_fac_GreA/B"/>
</dbReference>
<evidence type="ECO:0000256" key="10">
    <source>
        <dbReference type="SAM" id="MobiDB-lite"/>
    </source>
</evidence>
<dbReference type="GO" id="GO:0006354">
    <property type="term" value="P:DNA-templated transcription elongation"/>
    <property type="evidence" value="ECO:0007669"/>
    <property type="project" value="TreeGrafter"/>
</dbReference>
<evidence type="ECO:0000259" key="12">
    <source>
        <dbReference type="Pfam" id="PF03449"/>
    </source>
</evidence>
<dbReference type="InterPro" id="IPR022691">
    <property type="entry name" value="Tscrpt_elong_fac_GreA/B_N"/>
</dbReference>
<evidence type="ECO:0000256" key="4">
    <source>
        <dbReference type="ARBA" id="ARBA00023125"/>
    </source>
</evidence>
<sequence length="159" mass="17489">MDNSKEITLTAEGRQKLVDELAYREGELRDEIVERLKEARSFGDLSENSEYDAAKEEQSQNESKIAEIRQTLSVARVVADAQHGGIRVSIGTTVELEDERGKKTKFTIVGTTETNSLEHKISNESPAGQALIGCGKGDQVEFTTPAGKTKSYTIVNITR</sequence>
<dbReference type="GO" id="GO:0070063">
    <property type="term" value="F:RNA polymerase binding"/>
    <property type="evidence" value="ECO:0007669"/>
    <property type="project" value="InterPro"/>
</dbReference>
<dbReference type="PROSITE" id="PS00829">
    <property type="entry name" value="GREAB_1"/>
    <property type="match status" value="1"/>
</dbReference>
<dbReference type="GO" id="GO:0032784">
    <property type="term" value="P:regulation of DNA-templated transcription elongation"/>
    <property type="evidence" value="ECO:0007669"/>
    <property type="project" value="UniProtKB-UniRule"/>
</dbReference>
<dbReference type="AlphaFoldDB" id="A0A100YWK1"/>
<evidence type="ECO:0000256" key="5">
    <source>
        <dbReference type="ARBA" id="ARBA00023163"/>
    </source>
</evidence>
<evidence type="ECO:0000313" key="13">
    <source>
        <dbReference type="EMBL" id="KUH59013.1"/>
    </source>
</evidence>
<dbReference type="PANTHER" id="PTHR30437">
    <property type="entry name" value="TRANSCRIPTION ELONGATION FACTOR GREA"/>
    <property type="match status" value="1"/>
</dbReference>
<dbReference type="Gene3D" id="3.10.50.30">
    <property type="entry name" value="Transcription elongation factor, GreA/GreB, C-terminal domain"/>
    <property type="match status" value="1"/>
</dbReference>
<evidence type="ECO:0000259" key="11">
    <source>
        <dbReference type="Pfam" id="PF01272"/>
    </source>
</evidence>